<keyword evidence="2" id="KW-0238">DNA-binding</keyword>
<comment type="caution">
    <text evidence="5">The sequence shown here is derived from an EMBL/GenBank/DDBJ whole genome shotgun (WGS) entry which is preliminary data.</text>
</comment>
<dbReference type="PANTHER" id="PTHR44846">
    <property type="entry name" value="MANNOSYL-D-GLYCERATE TRANSPORT/METABOLISM SYSTEM REPRESSOR MNGR-RELATED"/>
    <property type="match status" value="1"/>
</dbReference>
<keyword evidence="6" id="KW-1185">Reference proteome</keyword>
<evidence type="ECO:0000256" key="2">
    <source>
        <dbReference type="ARBA" id="ARBA00023125"/>
    </source>
</evidence>
<dbReference type="Proteomes" id="UP000551878">
    <property type="component" value="Unassembled WGS sequence"/>
</dbReference>
<dbReference type="RefSeq" id="WP_184665114.1">
    <property type="nucleotide sequence ID" value="NZ_JACHHB010000015.1"/>
</dbReference>
<dbReference type="InterPro" id="IPR028978">
    <property type="entry name" value="Chorismate_lyase_/UTRA_dom_sf"/>
</dbReference>
<keyword evidence="3" id="KW-0804">Transcription</keyword>
<dbReference type="Gene3D" id="3.40.1410.10">
    <property type="entry name" value="Chorismate lyase-like"/>
    <property type="match status" value="1"/>
</dbReference>
<dbReference type="InterPro" id="IPR011663">
    <property type="entry name" value="UTRA"/>
</dbReference>
<dbReference type="AlphaFoldDB" id="A0A840QTT4"/>
<dbReference type="PROSITE" id="PS50949">
    <property type="entry name" value="HTH_GNTR"/>
    <property type="match status" value="1"/>
</dbReference>
<dbReference type="InterPro" id="IPR050679">
    <property type="entry name" value="Bact_HTH_transcr_reg"/>
</dbReference>
<evidence type="ECO:0000256" key="1">
    <source>
        <dbReference type="ARBA" id="ARBA00023015"/>
    </source>
</evidence>
<dbReference type="InterPro" id="IPR000524">
    <property type="entry name" value="Tscrpt_reg_HTH_GntR"/>
</dbReference>
<dbReference type="EMBL" id="JACHHB010000015">
    <property type="protein sequence ID" value="MBB5174709.1"/>
    <property type="molecule type" value="Genomic_DNA"/>
</dbReference>
<dbReference type="GO" id="GO:0003700">
    <property type="term" value="F:DNA-binding transcription factor activity"/>
    <property type="evidence" value="ECO:0007669"/>
    <property type="project" value="InterPro"/>
</dbReference>
<dbReference type="CDD" id="cd07377">
    <property type="entry name" value="WHTH_GntR"/>
    <property type="match status" value="1"/>
</dbReference>
<dbReference type="Pfam" id="PF07702">
    <property type="entry name" value="UTRA"/>
    <property type="match status" value="1"/>
</dbReference>
<name>A0A840QTT4_9BACI</name>
<gene>
    <name evidence="5" type="ORF">HNQ41_002926</name>
</gene>
<dbReference type="SMART" id="SM00345">
    <property type="entry name" value="HTH_GNTR"/>
    <property type="match status" value="1"/>
</dbReference>
<feature type="domain" description="HTH gntR-type" evidence="4">
    <location>
        <begin position="8"/>
        <end position="76"/>
    </location>
</feature>
<dbReference type="SUPFAM" id="SSF64288">
    <property type="entry name" value="Chorismate lyase-like"/>
    <property type="match status" value="1"/>
</dbReference>
<reference evidence="5 6" key="1">
    <citation type="submission" date="2020-08" db="EMBL/GenBank/DDBJ databases">
        <title>Genomic Encyclopedia of Type Strains, Phase IV (KMG-IV): sequencing the most valuable type-strain genomes for metagenomic binning, comparative biology and taxonomic classification.</title>
        <authorList>
            <person name="Goeker M."/>
        </authorList>
    </citation>
    <scope>NUCLEOTIDE SEQUENCE [LARGE SCALE GENOMIC DNA]</scope>
    <source>
        <strain evidence="5 6">DSM 24696</strain>
    </source>
</reference>
<dbReference type="SMART" id="SM00866">
    <property type="entry name" value="UTRA"/>
    <property type="match status" value="1"/>
</dbReference>
<evidence type="ECO:0000313" key="5">
    <source>
        <dbReference type="EMBL" id="MBB5174709.1"/>
    </source>
</evidence>
<dbReference type="GO" id="GO:0003677">
    <property type="term" value="F:DNA binding"/>
    <property type="evidence" value="ECO:0007669"/>
    <property type="project" value="UniProtKB-KW"/>
</dbReference>
<dbReference type="FunFam" id="1.10.10.10:FF:000079">
    <property type="entry name" value="GntR family transcriptional regulator"/>
    <property type="match status" value="1"/>
</dbReference>
<accession>A0A840QTT4</accession>
<evidence type="ECO:0000259" key="4">
    <source>
        <dbReference type="PROSITE" id="PS50949"/>
    </source>
</evidence>
<dbReference type="Pfam" id="PF00392">
    <property type="entry name" value="GntR"/>
    <property type="match status" value="1"/>
</dbReference>
<dbReference type="PANTHER" id="PTHR44846:SF1">
    <property type="entry name" value="MANNOSYL-D-GLYCERATE TRANSPORT_METABOLISM SYSTEM REPRESSOR MNGR-RELATED"/>
    <property type="match status" value="1"/>
</dbReference>
<dbReference type="PRINTS" id="PR00035">
    <property type="entry name" value="HTHGNTR"/>
</dbReference>
<keyword evidence="1" id="KW-0805">Transcription regulation</keyword>
<proteinExistence type="predicted"/>
<protein>
    <submittedName>
        <fullName evidence="5">GntR family transcriptional regulator</fullName>
    </submittedName>
</protein>
<sequence length="240" mass="27466">MIDKQSPIPIYYQLEEWVKHNIERGEWEEGMMIPSERELAEKHEVSRMTIRQAINNLVNAGYLSREKGKGTFVEPNKIEQPLQGLTSFTEDMEARGMKPGARLLSIGIVSATEMVANRLDISEGSQVFELRRVRLADDQPMALEATYLPVELVPEFSETIANHSLYDYIENELGFEVEKATQSIEASIVSDEERDVLGLESGDPVLLIERCTSLKDGRPLEFVKSVYRADRYKFYIDMNR</sequence>
<dbReference type="Gene3D" id="1.10.10.10">
    <property type="entry name" value="Winged helix-like DNA-binding domain superfamily/Winged helix DNA-binding domain"/>
    <property type="match status" value="1"/>
</dbReference>
<dbReference type="GO" id="GO:0045892">
    <property type="term" value="P:negative regulation of DNA-templated transcription"/>
    <property type="evidence" value="ECO:0007669"/>
    <property type="project" value="TreeGrafter"/>
</dbReference>
<dbReference type="InterPro" id="IPR036390">
    <property type="entry name" value="WH_DNA-bd_sf"/>
</dbReference>
<evidence type="ECO:0000256" key="3">
    <source>
        <dbReference type="ARBA" id="ARBA00023163"/>
    </source>
</evidence>
<evidence type="ECO:0000313" key="6">
    <source>
        <dbReference type="Proteomes" id="UP000551878"/>
    </source>
</evidence>
<dbReference type="SUPFAM" id="SSF46785">
    <property type="entry name" value="Winged helix' DNA-binding domain"/>
    <property type="match status" value="1"/>
</dbReference>
<organism evidence="5 6">
    <name type="scientific">Texcoconibacillus texcoconensis</name>
    <dbReference type="NCBI Taxonomy" id="1095777"/>
    <lineage>
        <taxon>Bacteria</taxon>
        <taxon>Bacillati</taxon>
        <taxon>Bacillota</taxon>
        <taxon>Bacilli</taxon>
        <taxon>Bacillales</taxon>
        <taxon>Bacillaceae</taxon>
        <taxon>Texcoconibacillus</taxon>
    </lineage>
</organism>
<dbReference type="InterPro" id="IPR036388">
    <property type="entry name" value="WH-like_DNA-bd_sf"/>
</dbReference>